<reference evidence="2" key="1">
    <citation type="submission" date="2016-10" db="EMBL/GenBank/DDBJ databases">
        <authorList>
            <person name="Varghese N."/>
            <person name="Submissions S."/>
        </authorList>
    </citation>
    <scope>NUCLEOTIDE SEQUENCE [LARGE SCALE GENOMIC DNA]</scope>
    <source>
        <strain evidence="2">Z-7934</strain>
    </source>
</reference>
<dbReference type="STRING" id="69895.SAMN05192551_10216"/>
<dbReference type="AlphaFoldDB" id="A0A1I3BTM1"/>
<proteinExistence type="predicted"/>
<name>A0A1I3BTM1_9FIRM</name>
<protein>
    <submittedName>
        <fullName evidence="1">Uncharacterized protein</fullName>
    </submittedName>
</protein>
<keyword evidence="2" id="KW-1185">Reference proteome</keyword>
<dbReference type="RefSeq" id="WP_093370058.1">
    <property type="nucleotide sequence ID" value="NZ_FOQA01000002.1"/>
</dbReference>
<evidence type="ECO:0000313" key="1">
    <source>
        <dbReference type="EMBL" id="SFH65426.1"/>
    </source>
</evidence>
<dbReference type="Proteomes" id="UP000199287">
    <property type="component" value="Unassembled WGS sequence"/>
</dbReference>
<dbReference type="EMBL" id="FOQA01000002">
    <property type="protein sequence ID" value="SFH65426.1"/>
    <property type="molecule type" value="Genomic_DNA"/>
</dbReference>
<evidence type="ECO:0000313" key="2">
    <source>
        <dbReference type="Proteomes" id="UP000199287"/>
    </source>
</evidence>
<organism evidence="1 2">
    <name type="scientific">Tindallia magadiensis</name>
    <dbReference type="NCBI Taxonomy" id="69895"/>
    <lineage>
        <taxon>Bacteria</taxon>
        <taxon>Bacillati</taxon>
        <taxon>Bacillota</taxon>
        <taxon>Clostridia</taxon>
        <taxon>Peptostreptococcales</taxon>
        <taxon>Tindalliaceae</taxon>
        <taxon>Tindallia</taxon>
    </lineage>
</organism>
<gene>
    <name evidence="1" type="ORF">SAMN05192551_10216</name>
</gene>
<accession>A0A1I3BTM1</accession>
<sequence>MDHRFRYLEPGYPPVLEHGFIERFINYDGEESMRLVLDRGFGAVSRRDARGLGSDSGSPCTSIRSLNLENQDIISPVYSIDSNGEIYVLYTMDEEGELVRAEE</sequence>